<evidence type="ECO:0000256" key="3">
    <source>
        <dbReference type="ARBA" id="ARBA00038812"/>
    </source>
</evidence>
<evidence type="ECO:0000259" key="7">
    <source>
        <dbReference type="PROSITE" id="PS50033"/>
    </source>
</evidence>
<dbReference type="EMBL" id="JASEJX010000014">
    <property type="protein sequence ID" value="KAK4515423.1"/>
    <property type="molecule type" value="Genomic_DNA"/>
</dbReference>
<evidence type="ECO:0000256" key="1">
    <source>
        <dbReference type="ARBA" id="ARBA00004406"/>
    </source>
</evidence>
<dbReference type="GO" id="GO:0005789">
    <property type="term" value="C:endoplasmic reticulum membrane"/>
    <property type="evidence" value="ECO:0007669"/>
    <property type="project" value="UniProtKB-SubCell"/>
</dbReference>
<dbReference type="InterPro" id="IPR001012">
    <property type="entry name" value="UBX_dom"/>
</dbReference>
<evidence type="ECO:0000313" key="8">
    <source>
        <dbReference type="EMBL" id="KAK4515423.1"/>
    </source>
</evidence>
<feature type="compositionally biased region" description="Basic and acidic residues" evidence="6">
    <location>
        <begin position="401"/>
        <end position="412"/>
    </location>
</feature>
<evidence type="ECO:0000313" key="9">
    <source>
        <dbReference type="Proteomes" id="UP001304243"/>
    </source>
</evidence>
<sequence length="422" mass="47391">MPPELSDVWFVGPVAEAVKTVTEQNVVFLVYLYDDSDESKQLDSVFQDDKLMEIMKAKTIALKMQKDSEEAKLFGQLYPTYQVPVVYFIIQGTIKDYGIHNMKSEDIMDKIKKNSPAIDTKKKLEDIRKKRLAEEEKQAREAEIKRREDGKLAQETQQSLQDKQNRLHLEKVKKERKANEEYRKKVKEQIAKDRADQIAARKAEKQRLEESKKQEQTAVRSAGNASSGGYWDHSNLNIKQLDGCSLRHSFSSSDTLANVTEWIDKMRTDGDMPYKLFAQFPNRNFDIGDEQRTLLELKLCPSGTLIMKPIKNASIAYAGASSSSSAFGSGGWMNYLSSATDAIYNSVSQVGASVANYLVTPTATAEHGRRLGGNGEQQTSTLVNASSSGSSDRNVNTLHGKKYDESDGDKRQTYNGNSVNHE</sequence>
<feature type="compositionally biased region" description="Basic and acidic residues" evidence="6">
    <location>
        <begin position="163"/>
        <end position="215"/>
    </location>
</feature>
<feature type="compositionally biased region" description="Polar residues" evidence="6">
    <location>
        <begin position="376"/>
        <end position="397"/>
    </location>
</feature>
<comment type="caution">
    <text evidence="8">The sequence shown here is derived from an EMBL/GenBank/DDBJ whole genome shotgun (WGS) entry which is preliminary data.</text>
</comment>
<reference evidence="8 9" key="1">
    <citation type="submission" date="2022-11" db="EMBL/GenBank/DDBJ databases">
        <title>Mucor velutinosus strain NIH1002 WGS.</title>
        <authorList>
            <person name="Subramanian P."/>
            <person name="Mullikin J.C."/>
            <person name="Segre J.A."/>
            <person name="Zelazny A.M."/>
        </authorList>
    </citation>
    <scope>NUCLEOTIDE SEQUENCE [LARGE SCALE GENOMIC DNA]</scope>
    <source>
        <strain evidence="8 9">NIH1002</strain>
    </source>
</reference>
<feature type="compositionally biased region" description="Polar residues" evidence="6">
    <location>
        <begin position="413"/>
        <end position="422"/>
    </location>
</feature>
<dbReference type="GO" id="GO:0036503">
    <property type="term" value="P:ERAD pathway"/>
    <property type="evidence" value="ECO:0007669"/>
    <property type="project" value="TreeGrafter"/>
</dbReference>
<feature type="compositionally biased region" description="Polar residues" evidence="6">
    <location>
        <begin position="216"/>
        <end position="227"/>
    </location>
</feature>
<feature type="region of interest" description="Disordered" evidence="6">
    <location>
        <begin position="135"/>
        <end position="229"/>
    </location>
</feature>
<comment type="function">
    <text evidence="5">Involved in endoplasmic reticulum-associated protein degradation (ERAD). Acts as a platform to recruit both UBQLN1 and VCP to the ER during ERAD.</text>
</comment>
<dbReference type="GeneID" id="89954054"/>
<gene>
    <name evidence="8" type="ORF">ATC70_010368</name>
</gene>
<dbReference type="PANTHER" id="PTHR46424">
    <property type="entry name" value="UBX DOMAIN-CONTAINING PROTEIN 4"/>
    <property type="match status" value="1"/>
</dbReference>
<comment type="subcellular location">
    <subcellularLocation>
        <location evidence="1">Endoplasmic reticulum membrane</location>
        <topology evidence="1">Peripheral membrane protein</topology>
    </subcellularLocation>
</comment>
<dbReference type="Gene3D" id="3.40.30.10">
    <property type="entry name" value="Glutaredoxin"/>
    <property type="match status" value="1"/>
</dbReference>
<keyword evidence="2" id="KW-0834">Unfolded protein response</keyword>
<dbReference type="SUPFAM" id="SSF52833">
    <property type="entry name" value="Thioredoxin-like"/>
    <property type="match status" value="1"/>
</dbReference>
<feature type="compositionally biased region" description="Basic and acidic residues" evidence="6">
    <location>
        <begin position="135"/>
        <end position="152"/>
    </location>
</feature>
<dbReference type="Proteomes" id="UP001304243">
    <property type="component" value="Unassembled WGS sequence"/>
</dbReference>
<organism evidence="8 9">
    <name type="scientific">Mucor velutinosus</name>
    <dbReference type="NCBI Taxonomy" id="708070"/>
    <lineage>
        <taxon>Eukaryota</taxon>
        <taxon>Fungi</taxon>
        <taxon>Fungi incertae sedis</taxon>
        <taxon>Mucoromycota</taxon>
        <taxon>Mucoromycotina</taxon>
        <taxon>Mucoromycetes</taxon>
        <taxon>Mucorales</taxon>
        <taxon>Mucorineae</taxon>
        <taxon>Mucoraceae</taxon>
        <taxon>Mucor</taxon>
    </lineage>
</organism>
<protein>
    <recommendedName>
        <fullName evidence="4">UBX domain-containing protein 2</fullName>
    </recommendedName>
</protein>
<dbReference type="PROSITE" id="PS50033">
    <property type="entry name" value="UBX"/>
    <property type="match status" value="1"/>
</dbReference>
<proteinExistence type="predicted"/>
<evidence type="ECO:0000256" key="5">
    <source>
        <dbReference type="ARBA" id="ARBA00046062"/>
    </source>
</evidence>
<evidence type="ECO:0000256" key="4">
    <source>
        <dbReference type="ARBA" id="ARBA00041575"/>
    </source>
</evidence>
<dbReference type="SMART" id="SM00166">
    <property type="entry name" value="UBX"/>
    <property type="match status" value="1"/>
</dbReference>
<dbReference type="GO" id="GO:0006986">
    <property type="term" value="P:response to unfolded protein"/>
    <property type="evidence" value="ECO:0007669"/>
    <property type="project" value="UniProtKB-KW"/>
</dbReference>
<dbReference type="Pfam" id="PF00789">
    <property type="entry name" value="UBX"/>
    <property type="match status" value="1"/>
</dbReference>
<dbReference type="CDD" id="cd01767">
    <property type="entry name" value="UBX"/>
    <property type="match status" value="1"/>
</dbReference>
<dbReference type="PANTHER" id="PTHR46424:SF1">
    <property type="entry name" value="UBX DOMAIN-CONTAINING PROTEIN 4"/>
    <property type="match status" value="1"/>
</dbReference>
<evidence type="ECO:0000256" key="2">
    <source>
        <dbReference type="ARBA" id="ARBA00023230"/>
    </source>
</evidence>
<keyword evidence="9" id="KW-1185">Reference proteome</keyword>
<dbReference type="InterPro" id="IPR036249">
    <property type="entry name" value="Thioredoxin-like_sf"/>
</dbReference>
<dbReference type="Pfam" id="PF23187">
    <property type="entry name" value="UBX7_N"/>
    <property type="match status" value="1"/>
</dbReference>
<dbReference type="AlphaFoldDB" id="A0AAN7HZX3"/>
<feature type="region of interest" description="Disordered" evidence="6">
    <location>
        <begin position="366"/>
        <end position="422"/>
    </location>
</feature>
<feature type="domain" description="UBX" evidence="7">
    <location>
        <begin position="234"/>
        <end position="307"/>
    </location>
</feature>
<dbReference type="SUPFAM" id="SSF54236">
    <property type="entry name" value="Ubiquitin-like"/>
    <property type="match status" value="1"/>
</dbReference>
<comment type="subunit">
    <text evidence="3">Directly interacts with VCP. Interacts with UBQLN1. Forms a complex with VCP and UBQLN1.</text>
</comment>
<evidence type="ECO:0000256" key="6">
    <source>
        <dbReference type="SAM" id="MobiDB-lite"/>
    </source>
</evidence>
<accession>A0AAN7HZX3</accession>
<dbReference type="InterPro" id="IPR029071">
    <property type="entry name" value="Ubiquitin-like_domsf"/>
</dbReference>
<dbReference type="RefSeq" id="XP_064682089.1">
    <property type="nucleotide sequence ID" value="XM_064829587.1"/>
</dbReference>
<name>A0AAN7HZX3_9FUNG</name>
<dbReference type="Gene3D" id="3.10.20.90">
    <property type="entry name" value="Phosphatidylinositol 3-kinase Catalytic Subunit, Chain A, domain 1"/>
    <property type="match status" value="1"/>
</dbReference>